<dbReference type="RefSeq" id="WP_308424209.1">
    <property type="nucleotide sequence ID" value="NZ_BMKR01000005.1"/>
</dbReference>
<organism evidence="4 5">
    <name type="scientific">Paenibacillus albidus</name>
    <dbReference type="NCBI Taxonomy" id="2041023"/>
    <lineage>
        <taxon>Bacteria</taxon>
        <taxon>Bacillati</taxon>
        <taxon>Bacillota</taxon>
        <taxon>Bacilli</taxon>
        <taxon>Bacillales</taxon>
        <taxon>Paenibacillaceae</taxon>
        <taxon>Paenibacillus</taxon>
    </lineage>
</organism>
<dbReference type="Proteomes" id="UP000637643">
    <property type="component" value="Unassembled WGS sequence"/>
</dbReference>
<dbReference type="SUPFAM" id="SSF52540">
    <property type="entry name" value="P-loop containing nucleoside triphosphate hydrolases"/>
    <property type="match status" value="1"/>
</dbReference>
<dbReference type="GO" id="GO:0016887">
    <property type="term" value="F:ATP hydrolysis activity"/>
    <property type="evidence" value="ECO:0007669"/>
    <property type="project" value="InterPro"/>
</dbReference>
<comment type="caution">
    <text evidence="4">The sequence shown here is derived from an EMBL/GenBank/DDBJ whole genome shotgun (WGS) entry which is preliminary data.</text>
</comment>
<protein>
    <recommendedName>
        <fullName evidence="3">ABC transporter domain-containing protein</fullName>
    </recommendedName>
</protein>
<evidence type="ECO:0000256" key="1">
    <source>
        <dbReference type="ARBA" id="ARBA00005417"/>
    </source>
</evidence>
<comment type="similarity">
    <text evidence="1">Belongs to the ABC transporter superfamily.</text>
</comment>
<reference evidence="4" key="1">
    <citation type="journal article" date="2014" name="Int. J. Syst. Evol. Microbiol.">
        <title>Complete genome sequence of Corynebacterium casei LMG S-19264T (=DSM 44701T), isolated from a smear-ripened cheese.</title>
        <authorList>
            <consortium name="US DOE Joint Genome Institute (JGI-PGF)"/>
            <person name="Walter F."/>
            <person name="Albersmeier A."/>
            <person name="Kalinowski J."/>
            <person name="Ruckert C."/>
        </authorList>
    </citation>
    <scope>NUCLEOTIDE SEQUENCE</scope>
    <source>
        <strain evidence="4">CGMCC 1.16134</strain>
    </source>
</reference>
<keyword evidence="2" id="KW-0813">Transport</keyword>
<dbReference type="InterPro" id="IPR027417">
    <property type="entry name" value="P-loop_NTPase"/>
</dbReference>
<dbReference type="GO" id="GO:0005524">
    <property type="term" value="F:ATP binding"/>
    <property type="evidence" value="ECO:0007669"/>
    <property type="project" value="InterPro"/>
</dbReference>
<evidence type="ECO:0000313" key="5">
    <source>
        <dbReference type="Proteomes" id="UP000637643"/>
    </source>
</evidence>
<dbReference type="Pfam" id="PF00005">
    <property type="entry name" value="ABC_tran"/>
    <property type="match status" value="1"/>
</dbReference>
<evidence type="ECO:0000259" key="3">
    <source>
        <dbReference type="Pfam" id="PF00005"/>
    </source>
</evidence>
<sequence>MSQLIVETEGMTRRFGTRISVNDVSLRVPEGKIYGFLGPNGAGKTTSIKMLLGLIRPDAGTIRLFGQLMPENSLDILRKVGSLVENPSITGI</sequence>
<name>A0A917FEA2_9BACL</name>
<keyword evidence="5" id="KW-1185">Reference proteome</keyword>
<dbReference type="PANTHER" id="PTHR43335">
    <property type="entry name" value="ABC TRANSPORTER, ATP-BINDING PROTEIN"/>
    <property type="match status" value="1"/>
</dbReference>
<dbReference type="EMBL" id="BMKR01000005">
    <property type="protein sequence ID" value="GGF71058.1"/>
    <property type="molecule type" value="Genomic_DNA"/>
</dbReference>
<dbReference type="PANTHER" id="PTHR43335:SF4">
    <property type="entry name" value="ABC TRANSPORTER, ATP-BINDING PROTEIN"/>
    <property type="match status" value="1"/>
</dbReference>
<gene>
    <name evidence="4" type="ORF">GCM10010912_15270</name>
</gene>
<proteinExistence type="inferred from homology"/>
<dbReference type="Gene3D" id="3.40.50.300">
    <property type="entry name" value="P-loop containing nucleotide triphosphate hydrolases"/>
    <property type="match status" value="1"/>
</dbReference>
<evidence type="ECO:0000256" key="2">
    <source>
        <dbReference type="ARBA" id="ARBA00022448"/>
    </source>
</evidence>
<accession>A0A917FEA2</accession>
<reference evidence="4" key="2">
    <citation type="submission" date="2020-09" db="EMBL/GenBank/DDBJ databases">
        <authorList>
            <person name="Sun Q."/>
            <person name="Zhou Y."/>
        </authorList>
    </citation>
    <scope>NUCLEOTIDE SEQUENCE</scope>
    <source>
        <strain evidence="4">CGMCC 1.16134</strain>
    </source>
</reference>
<feature type="domain" description="ABC transporter" evidence="3">
    <location>
        <begin position="21"/>
        <end position="83"/>
    </location>
</feature>
<evidence type="ECO:0000313" key="4">
    <source>
        <dbReference type="EMBL" id="GGF71058.1"/>
    </source>
</evidence>
<dbReference type="InterPro" id="IPR003439">
    <property type="entry name" value="ABC_transporter-like_ATP-bd"/>
</dbReference>
<dbReference type="AlphaFoldDB" id="A0A917FEA2"/>